<dbReference type="EMBL" id="JEMB01002051">
    <property type="protein sequence ID" value="KYF83765.1"/>
    <property type="molecule type" value="Genomic_DNA"/>
</dbReference>
<name>A0A150RU54_SORCE</name>
<dbReference type="AlphaFoldDB" id="A0A150RU54"/>
<reference evidence="1 2" key="1">
    <citation type="submission" date="2014-02" db="EMBL/GenBank/DDBJ databases">
        <title>The small core and large imbalanced accessory genome model reveals a collaborative survival strategy of Sorangium cellulosum strains in nature.</title>
        <authorList>
            <person name="Han K."/>
            <person name="Peng R."/>
            <person name="Blom J."/>
            <person name="Li Y.-Z."/>
        </authorList>
    </citation>
    <scope>NUCLEOTIDE SEQUENCE [LARGE SCALE GENOMIC DNA]</scope>
    <source>
        <strain evidence="1 2">So0011-07</strain>
    </source>
</reference>
<gene>
    <name evidence="1" type="ORF">BE17_28920</name>
</gene>
<evidence type="ECO:0000313" key="1">
    <source>
        <dbReference type="EMBL" id="KYF83765.1"/>
    </source>
</evidence>
<dbReference type="Proteomes" id="UP000075635">
    <property type="component" value="Unassembled WGS sequence"/>
</dbReference>
<organism evidence="1 2">
    <name type="scientific">Sorangium cellulosum</name>
    <name type="common">Polyangium cellulosum</name>
    <dbReference type="NCBI Taxonomy" id="56"/>
    <lineage>
        <taxon>Bacteria</taxon>
        <taxon>Pseudomonadati</taxon>
        <taxon>Myxococcota</taxon>
        <taxon>Polyangia</taxon>
        <taxon>Polyangiales</taxon>
        <taxon>Polyangiaceae</taxon>
        <taxon>Sorangium</taxon>
    </lineage>
</organism>
<evidence type="ECO:0000313" key="2">
    <source>
        <dbReference type="Proteomes" id="UP000075635"/>
    </source>
</evidence>
<evidence type="ECO:0008006" key="3">
    <source>
        <dbReference type="Google" id="ProtNLM"/>
    </source>
</evidence>
<proteinExistence type="predicted"/>
<protein>
    <recommendedName>
        <fullName evidence="3">Fibrinogen C-terminal domain-containing protein</fullName>
    </recommendedName>
</protein>
<feature type="non-terminal residue" evidence="1">
    <location>
        <position position="240"/>
    </location>
</feature>
<comment type="caution">
    <text evidence="1">The sequence shown here is derived from an EMBL/GenBank/DDBJ whole genome shotgun (WGS) entry which is preliminary data.</text>
</comment>
<accession>A0A150RU54</accession>
<sequence>MWATACLLACGCTAIAGLDRPYHLDAGGDDPGGGGAGGGQPADCGEEASSGCVYARCGDVPASAPGGAYTLDLDGDGPEEPLQVYCGEPTDGDGDRWALVYNSVGATDGATLPFWKILYDDRLTAKGEPSIDGNHYQPSLYVAGREYRDEVEDIAGTVAEVMRATAEGIETEDMHLLTPIRVAGDGNLFDWQFGTGWASADFDRDTKGDGNCSSAYAGVTQHYGNCFVYNLGADDDEPIA</sequence>